<evidence type="ECO:0000256" key="1">
    <source>
        <dbReference type="ARBA" id="ARBA00002286"/>
    </source>
</evidence>
<comment type="caution">
    <text evidence="3">The sequence shown here is derived from an EMBL/GenBank/DDBJ whole genome shotgun (WGS) entry which is preliminary data.</text>
</comment>
<dbReference type="GO" id="GO:0003676">
    <property type="term" value="F:nucleic acid binding"/>
    <property type="evidence" value="ECO:0007669"/>
    <property type="project" value="InterPro"/>
</dbReference>
<dbReference type="PANTHER" id="PTHR46889:SF4">
    <property type="entry name" value="TRANSPOSASE INSO FOR INSERTION SEQUENCE ELEMENT IS911B-RELATED"/>
    <property type="match status" value="1"/>
</dbReference>
<name>A0A9X7GGH3_BACTU</name>
<feature type="non-terminal residue" evidence="3">
    <location>
        <position position="1"/>
    </location>
</feature>
<evidence type="ECO:0000259" key="2">
    <source>
        <dbReference type="PROSITE" id="PS50994"/>
    </source>
</evidence>
<gene>
    <name evidence="3" type="ORF">CN899_29455</name>
</gene>
<dbReference type="EMBL" id="NUFN01000070">
    <property type="protein sequence ID" value="PGH77867.1"/>
    <property type="molecule type" value="Genomic_DNA"/>
</dbReference>
<dbReference type="PANTHER" id="PTHR46889">
    <property type="entry name" value="TRANSPOSASE INSF FOR INSERTION SEQUENCE IS3B-RELATED"/>
    <property type="match status" value="1"/>
</dbReference>
<dbReference type="Pfam" id="PF13683">
    <property type="entry name" value="rve_3"/>
    <property type="match status" value="1"/>
</dbReference>
<evidence type="ECO:0000313" key="3">
    <source>
        <dbReference type="EMBL" id="PGH77867.1"/>
    </source>
</evidence>
<dbReference type="Proteomes" id="UP000222944">
    <property type="component" value="Unassembled WGS sequence"/>
</dbReference>
<sequence>EGSVLHHSDRGSQYASLDYQNQLEQYGMNCSMSRKGNCYDNACIESFHGVLKKELVYQQQYVTRAQARQDIWEYI</sequence>
<dbReference type="GO" id="GO:0015074">
    <property type="term" value="P:DNA integration"/>
    <property type="evidence" value="ECO:0007669"/>
    <property type="project" value="InterPro"/>
</dbReference>
<dbReference type="InterPro" id="IPR001584">
    <property type="entry name" value="Integrase_cat-core"/>
</dbReference>
<dbReference type="InterPro" id="IPR036397">
    <property type="entry name" value="RNaseH_sf"/>
</dbReference>
<dbReference type="InterPro" id="IPR050900">
    <property type="entry name" value="Transposase_IS3/IS150/IS904"/>
</dbReference>
<dbReference type="AlphaFoldDB" id="A0A9X7GGH3"/>
<proteinExistence type="predicted"/>
<dbReference type="PROSITE" id="PS50994">
    <property type="entry name" value="INTEGRASE"/>
    <property type="match status" value="1"/>
</dbReference>
<comment type="function">
    <text evidence="1">Involved in the transposition of the insertion sequence.</text>
</comment>
<protein>
    <submittedName>
        <fullName evidence="3">Integrase</fullName>
    </submittedName>
</protein>
<evidence type="ECO:0000313" key="4">
    <source>
        <dbReference type="Proteomes" id="UP000222944"/>
    </source>
</evidence>
<organism evidence="3 4">
    <name type="scientific">Bacillus thuringiensis</name>
    <dbReference type="NCBI Taxonomy" id="1428"/>
    <lineage>
        <taxon>Bacteria</taxon>
        <taxon>Bacillati</taxon>
        <taxon>Bacillota</taxon>
        <taxon>Bacilli</taxon>
        <taxon>Bacillales</taxon>
        <taxon>Bacillaceae</taxon>
        <taxon>Bacillus</taxon>
        <taxon>Bacillus cereus group</taxon>
    </lineage>
</organism>
<feature type="domain" description="Integrase catalytic" evidence="2">
    <location>
        <begin position="1"/>
        <end position="75"/>
    </location>
</feature>
<dbReference type="RefSeq" id="WP_142339042.1">
    <property type="nucleotide sequence ID" value="NZ_NUFN01000070.1"/>
</dbReference>
<dbReference type="Gene3D" id="3.30.420.10">
    <property type="entry name" value="Ribonuclease H-like superfamily/Ribonuclease H"/>
    <property type="match status" value="1"/>
</dbReference>
<reference evidence="3 4" key="1">
    <citation type="submission" date="2017-09" db="EMBL/GenBank/DDBJ databases">
        <title>Large-scale bioinformatics analysis of Bacillus genomes uncovers conserved roles of natural products in bacterial physiology.</title>
        <authorList>
            <consortium name="Agbiome Team Llc"/>
            <person name="Bleich R.M."/>
            <person name="Grubbs K.J."/>
            <person name="Santa Maria K.C."/>
            <person name="Allen S.E."/>
            <person name="Farag S."/>
            <person name="Shank E.A."/>
            <person name="Bowers A."/>
        </authorList>
    </citation>
    <scope>NUCLEOTIDE SEQUENCE [LARGE SCALE GENOMIC DNA]</scope>
    <source>
        <strain evidence="3 4">AFS058004</strain>
    </source>
</reference>
<accession>A0A9X7GGH3</accession>
<dbReference type="InterPro" id="IPR012337">
    <property type="entry name" value="RNaseH-like_sf"/>
</dbReference>
<feature type="non-terminal residue" evidence="3">
    <location>
        <position position="75"/>
    </location>
</feature>
<dbReference type="SUPFAM" id="SSF53098">
    <property type="entry name" value="Ribonuclease H-like"/>
    <property type="match status" value="1"/>
</dbReference>